<gene>
    <name evidence="2" type="primary">LOC120277880</name>
</gene>
<evidence type="ECO:0000313" key="2">
    <source>
        <dbReference type="RefSeq" id="XP_039140662.1"/>
    </source>
</evidence>
<dbReference type="PANTHER" id="PTHR37807">
    <property type="entry name" value="OS07G0160300 PROTEIN"/>
    <property type="match status" value="1"/>
</dbReference>
<dbReference type="Pfam" id="PF13671">
    <property type="entry name" value="AAA_33"/>
    <property type="match status" value="1"/>
</dbReference>
<dbReference type="SUPFAM" id="SSF52540">
    <property type="entry name" value="P-loop containing nucleoside triphosphate hydrolases"/>
    <property type="match status" value="1"/>
</dbReference>
<dbReference type="Proteomes" id="UP001515500">
    <property type="component" value="Chromosome 15"/>
</dbReference>
<dbReference type="GeneID" id="120277880"/>
<accession>A0AB40CKQ9</accession>
<sequence length="202" mass="22288">MEERSGPLIIVAMKGHPGTGKSTLARSIAASLHCPLLDKDDVRDATLPLELHHPISIPLLNDLSYSTLWNLANTQLLLRISLVIDSPLSRRSHLDRLLDLSRRHSARLIVVECVAGDIAEWKRRIETRVGDSWHKPRSWEELQRLLQGYGGCTDYDMDGADVEKIVVDTTTGADASGAALAAVLRFIGSAPSQHEKKMDSSH</sequence>
<dbReference type="RefSeq" id="XP_039140662.1">
    <property type="nucleotide sequence ID" value="XM_039284728.1"/>
</dbReference>
<organism evidence="1 2">
    <name type="scientific">Dioscorea cayennensis subsp. rotundata</name>
    <name type="common">White Guinea yam</name>
    <name type="synonym">Dioscorea rotundata</name>
    <dbReference type="NCBI Taxonomy" id="55577"/>
    <lineage>
        <taxon>Eukaryota</taxon>
        <taxon>Viridiplantae</taxon>
        <taxon>Streptophyta</taxon>
        <taxon>Embryophyta</taxon>
        <taxon>Tracheophyta</taxon>
        <taxon>Spermatophyta</taxon>
        <taxon>Magnoliopsida</taxon>
        <taxon>Liliopsida</taxon>
        <taxon>Dioscoreales</taxon>
        <taxon>Dioscoreaceae</taxon>
        <taxon>Dioscorea</taxon>
    </lineage>
</organism>
<protein>
    <submittedName>
        <fullName evidence="2">Uncharacterized protein LOC120277880</fullName>
    </submittedName>
</protein>
<dbReference type="Gene3D" id="3.40.50.300">
    <property type="entry name" value="P-loop containing nucleotide triphosphate hydrolases"/>
    <property type="match status" value="1"/>
</dbReference>
<dbReference type="PANTHER" id="PTHR37807:SF3">
    <property type="entry name" value="OS07G0160300 PROTEIN"/>
    <property type="match status" value="1"/>
</dbReference>
<proteinExistence type="predicted"/>
<dbReference type="InterPro" id="IPR027417">
    <property type="entry name" value="P-loop_NTPase"/>
</dbReference>
<evidence type="ECO:0000313" key="1">
    <source>
        <dbReference type="Proteomes" id="UP001515500"/>
    </source>
</evidence>
<dbReference type="AlphaFoldDB" id="A0AB40CKQ9"/>
<name>A0AB40CKQ9_DIOCR</name>
<reference evidence="2" key="1">
    <citation type="submission" date="2025-08" db="UniProtKB">
        <authorList>
            <consortium name="RefSeq"/>
        </authorList>
    </citation>
    <scope>IDENTIFICATION</scope>
</reference>
<keyword evidence="1" id="KW-1185">Reference proteome</keyword>